<evidence type="ECO:0000256" key="7">
    <source>
        <dbReference type="ARBA" id="ARBA00022723"/>
    </source>
</evidence>
<keyword evidence="10 13" id="KW-1133">Transmembrane helix</keyword>
<evidence type="ECO:0000313" key="15">
    <source>
        <dbReference type="Proteomes" id="UP000293550"/>
    </source>
</evidence>
<accession>A0A4Q7DIX5</accession>
<evidence type="ECO:0000256" key="8">
    <source>
        <dbReference type="ARBA" id="ARBA00022801"/>
    </source>
</evidence>
<evidence type="ECO:0000256" key="6">
    <source>
        <dbReference type="ARBA" id="ARBA00022692"/>
    </source>
</evidence>
<comment type="similarity">
    <text evidence="3">Belongs to the peptidase M50B family.</text>
</comment>
<evidence type="ECO:0000256" key="5">
    <source>
        <dbReference type="ARBA" id="ARBA00022670"/>
    </source>
</evidence>
<dbReference type="GO" id="GO:0006508">
    <property type="term" value="P:proteolysis"/>
    <property type="evidence" value="ECO:0007669"/>
    <property type="project" value="UniProtKB-KW"/>
</dbReference>
<comment type="caution">
    <text evidence="14">The sequence shown here is derived from an EMBL/GenBank/DDBJ whole genome shotgun (WGS) entry which is preliminary data.</text>
</comment>
<keyword evidence="12 13" id="KW-0472">Membrane</keyword>
<evidence type="ECO:0000256" key="12">
    <source>
        <dbReference type="ARBA" id="ARBA00023136"/>
    </source>
</evidence>
<comment type="subcellular location">
    <subcellularLocation>
        <location evidence="2">Cell membrane</location>
        <topology evidence="2">Multi-pass membrane protein</topology>
    </subcellularLocation>
</comment>
<evidence type="ECO:0000256" key="2">
    <source>
        <dbReference type="ARBA" id="ARBA00004651"/>
    </source>
</evidence>
<keyword evidence="7" id="KW-0479">Metal-binding</keyword>
<dbReference type="Proteomes" id="UP000293550">
    <property type="component" value="Unassembled WGS sequence"/>
</dbReference>
<dbReference type="PANTHER" id="PTHR35864">
    <property type="entry name" value="ZINC METALLOPROTEASE MJ0611-RELATED"/>
    <property type="match status" value="1"/>
</dbReference>
<keyword evidence="6 13" id="KW-0812">Transmembrane</keyword>
<keyword evidence="5 14" id="KW-0645">Protease</keyword>
<feature type="transmembrane region" description="Helical" evidence="13">
    <location>
        <begin position="175"/>
        <end position="193"/>
    </location>
</feature>
<dbReference type="AlphaFoldDB" id="A0A4Q7DIX5"/>
<keyword evidence="8" id="KW-0378">Hydrolase</keyword>
<feature type="transmembrane region" description="Helical" evidence="13">
    <location>
        <begin position="129"/>
        <end position="146"/>
    </location>
</feature>
<evidence type="ECO:0000256" key="13">
    <source>
        <dbReference type="SAM" id="Phobius"/>
    </source>
</evidence>
<dbReference type="RefSeq" id="WP_130153833.1">
    <property type="nucleotide sequence ID" value="NZ_SCFB01000005.1"/>
</dbReference>
<keyword evidence="15" id="KW-1185">Reference proteome</keyword>
<protein>
    <submittedName>
        <fullName evidence="14">Site-2 protease family protein</fullName>
    </submittedName>
</protein>
<dbReference type="OrthoDB" id="9800627at2"/>
<dbReference type="EMBL" id="SCFB01000005">
    <property type="protein sequence ID" value="RZI46075.1"/>
    <property type="molecule type" value="Genomic_DNA"/>
</dbReference>
<organism evidence="14 15">
    <name type="scientific">Candidatus Finniella inopinata</name>
    <dbReference type="NCBI Taxonomy" id="1696036"/>
    <lineage>
        <taxon>Bacteria</taxon>
        <taxon>Pseudomonadati</taxon>
        <taxon>Pseudomonadota</taxon>
        <taxon>Alphaproteobacteria</taxon>
        <taxon>Holosporales</taxon>
        <taxon>Candidatus Paracaedibacteraceae</taxon>
        <taxon>Candidatus Finniella</taxon>
    </lineage>
</organism>
<evidence type="ECO:0000313" key="14">
    <source>
        <dbReference type="EMBL" id="RZI46075.1"/>
    </source>
</evidence>
<dbReference type="InterPro" id="IPR044537">
    <property type="entry name" value="Rip2-like"/>
</dbReference>
<feature type="transmembrane region" description="Helical" evidence="13">
    <location>
        <begin position="6"/>
        <end position="30"/>
    </location>
</feature>
<dbReference type="GO" id="GO:0046872">
    <property type="term" value="F:metal ion binding"/>
    <property type="evidence" value="ECO:0007669"/>
    <property type="project" value="UniProtKB-KW"/>
</dbReference>
<evidence type="ECO:0000256" key="11">
    <source>
        <dbReference type="ARBA" id="ARBA00023049"/>
    </source>
</evidence>
<dbReference type="CDD" id="cd06158">
    <property type="entry name" value="S2P-M50_like_1"/>
    <property type="match status" value="1"/>
</dbReference>
<evidence type="ECO:0000256" key="1">
    <source>
        <dbReference type="ARBA" id="ARBA00001947"/>
    </source>
</evidence>
<keyword evidence="4" id="KW-1003">Cell membrane</keyword>
<proteinExistence type="inferred from homology"/>
<comment type="cofactor">
    <cofactor evidence="1">
        <name>Zn(2+)</name>
        <dbReference type="ChEBI" id="CHEBI:29105"/>
    </cofactor>
</comment>
<evidence type="ECO:0000256" key="4">
    <source>
        <dbReference type="ARBA" id="ARBA00022475"/>
    </source>
</evidence>
<sequence length="222" mass="24314">MTLSYFIATLASLIALAFAITSYAAVRGIVAGKFGDTTAKAEHRNTFNPLVHIDPLGTFILPGLLLLMQAPFIMGWPKPLPINFNRLHPHKLGTVVVTLSGLFVHLFIAWTSVMLIHLNPTADTLGNEILINSFRINLMFMVFSLLPLPPLDGGRLIASALPPAWAESYLKVEPYTPMIILLMLFLPSALATIGIHFNPLLMILMPLLKALQIGVLFLSGHL</sequence>
<keyword evidence="9" id="KW-0862">Zinc</keyword>
<dbReference type="PANTHER" id="PTHR35864:SF1">
    <property type="entry name" value="ZINC METALLOPROTEASE YWHC-RELATED"/>
    <property type="match status" value="1"/>
</dbReference>
<evidence type="ECO:0000256" key="3">
    <source>
        <dbReference type="ARBA" id="ARBA00007931"/>
    </source>
</evidence>
<keyword evidence="11" id="KW-0482">Metalloprotease</keyword>
<dbReference type="GO" id="GO:0005886">
    <property type="term" value="C:plasma membrane"/>
    <property type="evidence" value="ECO:0007669"/>
    <property type="project" value="UniProtKB-SubCell"/>
</dbReference>
<evidence type="ECO:0000256" key="9">
    <source>
        <dbReference type="ARBA" id="ARBA00022833"/>
    </source>
</evidence>
<gene>
    <name evidence="14" type="ORF">EQU50_03850</name>
</gene>
<feature type="transmembrane region" description="Helical" evidence="13">
    <location>
        <begin position="92"/>
        <end position="117"/>
    </location>
</feature>
<reference evidence="14 15" key="1">
    <citation type="submission" date="2018-10" db="EMBL/GenBank/DDBJ databases">
        <title>An updated phylogeny of the Alphaproteobacteria reveals that the parasitic Rickettsiales and Holosporales have independent origins.</title>
        <authorList>
            <person name="Munoz-Gomez S.A."/>
            <person name="Hess S."/>
            <person name="Burger G."/>
            <person name="Lang B.F."/>
            <person name="Susko E."/>
            <person name="Slamovits C.H."/>
            <person name="Roger A.J."/>
        </authorList>
    </citation>
    <scope>NUCLEOTIDE SEQUENCE [LARGE SCALE GENOMIC DNA]</scope>
    <source>
        <strain evidence="14">HOLO01</strain>
    </source>
</reference>
<dbReference type="GO" id="GO:0008237">
    <property type="term" value="F:metallopeptidase activity"/>
    <property type="evidence" value="ECO:0007669"/>
    <property type="project" value="UniProtKB-KW"/>
</dbReference>
<dbReference type="InterPro" id="IPR052348">
    <property type="entry name" value="Metallopeptidase_M50B"/>
</dbReference>
<evidence type="ECO:0000256" key="10">
    <source>
        <dbReference type="ARBA" id="ARBA00022989"/>
    </source>
</evidence>
<feature type="transmembrane region" description="Helical" evidence="13">
    <location>
        <begin position="51"/>
        <end position="72"/>
    </location>
</feature>
<name>A0A4Q7DIX5_9PROT</name>